<name>X1ELT2_9ZZZZ</name>
<gene>
    <name evidence="1" type="ORF">S01H4_59586</name>
</gene>
<dbReference type="InterPro" id="IPR027417">
    <property type="entry name" value="P-loop_NTPase"/>
</dbReference>
<dbReference type="Gene3D" id="3.40.50.300">
    <property type="entry name" value="P-loop containing nucleotide triphosphate hydrolases"/>
    <property type="match status" value="1"/>
</dbReference>
<organism evidence="1">
    <name type="scientific">marine sediment metagenome</name>
    <dbReference type="NCBI Taxonomy" id="412755"/>
    <lineage>
        <taxon>unclassified sequences</taxon>
        <taxon>metagenomes</taxon>
        <taxon>ecological metagenomes</taxon>
    </lineage>
</organism>
<dbReference type="AlphaFoldDB" id="X1ELT2"/>
<evidence type="ECO:0000313" key="1">
    <source>
        <dbReference type="EMBL" id="GAH09613.1"/>
    </source>
</evidence>
<proteinExistence type="predicted"/>
<evidence type="ECO:0008006" key="2">
    <source>
        <dbReference type="Google" id="ProtNLM"/>
    </source>
</evidence>
<accession>X1ELT2</accession>
<protein>
    <recommendedName>
        <fullName evidence="2">Zona occludens toxin N-terminal domain-containing protein</fullName>
    </recommendedName>
</protein>
<sequence>DDKVVVMVGRRGGGKSWLIKDLMNYHQDIPVGTVISPTEPANKFFSHFVPPLFIYEEYHPSITANFMKRQKLMQKKINHGETDIDPRAFLIFDDCLYDNSWQKDKRIREVFMNGRHYKILYLLTMQHPLGIPPHLRTNIDFVFITMENIVSNRRRIWEHYAGVFPTFEMFCSTMDQCTENYECLVINNNSIQILVQF</sequence>
<dbReference type="EMBL" id="BART01034969">
    <property type="protein sequence ID" value="GAH09613.1"/>
    <property type="molecule type" value="Genomic_DNA"/>
</dbReference>
<feature type="non-terminal residue" evidence="1">
    <location>
        <position position="1"/>
    </location>
</feature>
<reference evidence="1" key="1">
    <citation type="journal article" date="2014" name="Front. Microbiol.">
        <title>High frequency of phylogenetically diverse reductive dehalogenase-homologous genes in deep subseafloor sedimentary metagenomes.</title>
        <authorList>
            <person name="Kawai M."/>
            <person name="Futagami T."/>
            <person name="Toyoda A."/>
            <person name="Takaki Y."/>
            <person name="Nishi S."/>
            <person name="Hori S."/>
            <person name="Arai W."/>
            <person name="Tsubouchi T."/>
            <person name="Morono Y."/>
            <person name="Uchiyama I."/>
            <person name="Ito T."/>
            <person name="Fujiyama A."/>
            <person name="Inagaki F."/>
            <person name="Takami H."/>
        </authorList>
    </citation>
    <scope>NUCLEOTIDE SEQUENCE</scope>
    <source>
        <strain evidence="1">Expedition CK06-06</strain>
    </source>
</reference>
<comment type="caution">
    <text evidence="1">The sequence shown here is derived from an EMBL/GenBank/DDBJ whole genome shotgun (WGS) entry which is preliminary data.</text>
</comment>